<feature type="region of interest" description="Disordered" evidence="1">
    <location>
        <begin position="30"/>
        <end position="59"/>
    </location>
</feature>
<dbReference type="Proteomes" id="UP000233140">
    <property type="component" value="Unassembled WGS sequence"/>
</dbReference>
<organism evidence="2 3">
    <name type="scientific">Mandrillus leucophaeus</name>
    <name type="common">Drill</name>
    <name type="synonym">Papio leucophaeus</name>
    <dbReference type="NCBI Taxonomy" id="9568"/>
    <lineage>
        <taxon>Eukaryota</taxon>
        <taxon>Metazoa</taxon>
        <taxon>Chordata</taxon>
        <taxon>Craniata</taxon>
        <taxon>Vertebrata</taxon>
        <taxon>Euteleostomi</taxon>
        <taxon>Mammalia</taxon>
        <taxon>Eutheria</taxon>
        <taxon>Euarchontoglires</taxon>
        <taxon>Primates</taxon>
        <taxon>Haplorrhini</taxon>
        <taxon>Catarrhini</taxon>
        <taxon>Cercopithecidae</taxon>
        <taxon>Cercopithecinae</taxon>
        <taxon>Mandrillus</taxon>
    </lineage>
</organism>
<feature type="region of interest" description="Disordered" evidence="1">
    <location>
        <begin position="72"/>
        <end position="91"/>
    </location>
</feature>
<sequence length="177" mass="19622">MVASAKKKKKGKTIFLTDFLAEDGRTGRGSTYVSKPVPWADETDDLEGDISTTWHSSDDDVYRSPPIDRFILPTAPRATREPNIDQSRLPKSPPYTAFLGLNISAVPLPREPSNPARLKGFDYAEIEDLDSLLSSMSLNEESLGNRKIQVDVADQAQGKDREDLDNNTTNGPHRTSF</sequence>
<dbReference type="GeneTree" id="ENSGT00940000153336"/>
<reference evidence="2" key="2">
    <citation type="submission" date="2025-09" db="UniProtKB">
        <authorList>
            <consortium name="Ensembl"/>
        </authorList>
    </citation>
    <scope>IDENTIFICATION</scope>
</reference>
<feature type="region of interest" description="Disordered" evidence="1">
    <location>
        <begin position="143"/>
        <end position="177"/>
    </location>
</feature>
<feature type="compositionally biased region" description="Polar residues" evidence="1">
    <location>
        <begin position="166"/>
        <end position="177"/>
    </location>
</feature>
<protein>
    <submittedName>
        <fullName evidence="2">Uncharacterized protein</fullName>
    </submittedName>
</protein>
<evidence type="ECO:0000256" key="1">
    <source>
        <dbReference type="SAM" id="MobiDB-lite"/>
    </source>
</evidence>
<proteinExistence type="predicted"/>
<reference evidence="2" key="1">
    <citation type="submission" date="2025-08" db="UniProtKB">
        <authorList>
            <consortium name="Ensembl"/>
        </authorList>
    </citation>
    <scope>IDENTIFICATION</scope>
</reference>
<evidence type="ECO:0000313" key="3">
    <source>
        <dbReference type="Proteomes" id="UP000233140"/>
    </source>
</evidence>
<keyword evidence="3" id="KW-1185">Reference proteome</keyword>
<accession>A0A2K5Y6Y7</accession>
<evidence type="ECO:0000313" key="2">
    <source>
        <dbReference type="Ensembl" id="ENSMLEP00000011304.1"/>
    </source>
</evidence>
<dbReference type="AlphaFoldDB" id="A0A2K5Y6Y7"/>
<name>A0A2K5Y6Y7_MANLE</name>
<dbReference type="Ensembl" id="ENSMLET00000034727.1">
    <property type="protein sequence ID" value="ENSMLEP00000011304.1"/>
    <property type="gene ID" value="ENSMLEG00000029809.1"/>
</dbReference>